<keyword evidence="4" id="KW-0961">Cell wall biogenesis/degradation</keyword>
<dbReference type="Gene3D" id="3.40.80.10">
    <property type="entry name" value="Peptidoglycan recognition protein-like"/>
    <property type="match status" value="1"/>
</dbReference>
<gene>
    <name evidence="7" type="ORF">QWY28_13175</name>
</gene>
<dbReference type="InterPro" id="IPR051206">
    <property type="entry name" value="NAMLAA_amidase_2"/>
</dbReference>
<comment type="caution">
    <text evidence="7">The sequence shown here is derived from an EMBL/GenBank/DDBJ whole genome shotgun (WGS) entry which is preliminary data.</text>
</comment>
<feature type="region of interest" description="Disordered" evidence="5">
    <location>
        <begin position="1"/>
        <end position="21"/>
    </location>
</feature>
<evidence type="ECO:0000259" key="6">
    <source>
        <dbReference type="SMART" id="SM00644"/>
    </source>
</evidence>
<dbReference type="SUPFAM" id="SSF55846">
    <property type="entry name" value="N-acetylmuramoyl-L-alanine amidase-like"/>
    <property type="match status" value="1"/>
</dbReference>
<comment type="catalytic activity">
    <reaction evidence="1">
        <text>Hydrolyzes the link between N-acetylmuramoyl residues and L-amino acid residues in certain cell-wall glycopeptides.</text>
        <dbReference type="EC" id="3.5.1.28"/>
    </reaction>
</comment>
<dbReference type="InterPro" id="IPR002502">
    <property type="entry name" value="Amidase_domain"/>
</dbReference>
<dbReference type="SMART" id="SM00644">
    <property type="entry name" value="Ami_2"/>
    <property type="match status" value="1"/>
</dbReference>
<evidence type="ECO:0000256" key="5">
    <source>
        <dbReference type="SAM" id="MobiDB-lite"/>
    </source>
</evidence>
<sequence>MPVAPPSPPYVGPPKWRGGSNNKPIRRVVIHCTAGAEPGVPGAARATARYTRTTPRPSSWHYCRDAREAVQLTWDSVVAYHDGTNDNSLGYELCCSLSNEGRSHWADDAHQAMLAGAAEDVARLCLANDLPIRLLTPAQIRAGERGICGHNTMRDAFPGSTSHWDPGPHFPWDDFLRQVRAAAERLTRPTPPPATRVEQARDLLTAAADRAKGKRLGKIRAALQGLPKR</sequence>
<evidence type="ECO:0000313" key="8">
    <source>
        <dbReference type="Proteomes" id="UP001168620"/>
    </source>
</evidence>
<dbReference type="Pfam" id="PF01510">
    <property type="entry name" value="Amidase_2"/>
    <property type="match status" value="1"/>
</dbReference>
<feature type="compositionally biased region" description="Pro residues" evidence="5">
    <location>
        <begin position="1"/>
        <end position="12"/>
    </location>
</feature>
<dbReference type="InterPro" id="IPR036505">
    <property type="entry name" value="Amidase/PGRP_sf"/>
</dbReference>
<accession>A0ABT8FH81</accession>
<name>A0ABT8FH81_9ACTN</name>
<dbReference type="PANTHER" id="PTHR30417">
    <property type="entry name" value="N-ACETYLMURAMOYL-L-ALANINE AMIDASE AMID"/>
    <property type="match status" value="1"/>
</dbReference>
<protein>
    <recommendedName>
        <fullName evidence="2">N-acetylmuramoyl-L-alanine amidase</fullName>
        <ecNumber evidence="2">3.5.1.28</ecNumber>
    </recommendedName>
</protein>
<proteinExistence type="predicted"/>
<dbReference type="PANTHER" id="PTHR30417:SF1">
    <property type="entry name" value="N-ACETYLMURAMOYL-L-ALANINE AMIDASE AMID"/>
    <property type="match status" value="1"/>
</dbReference>
<feature type="domain" description="N-acetylmuramoyl-L-alanine amidase" evidence="6">
    <location>
        <begin position="15"/>
        <end position="167"/>
    </location>
</feature>
<evidence type="ECO:0000256" key="3">
    <source>
        <dbReference type="ARBA" id="ARBA00022801"/>
    </source>
</evidence>
<dbReference type="Proteomes" id="UP001168620">
    <property type="component" value="Unassembled WGS sequence"/>
</dbReference>
<evidence type="ECO:0000313" key="7">
    <source>
        <dbReference type="EMBL" id="MDN4173906.1"/>
    </source>
</evidence>
<evidence type="ECO:0000256" key="2">
    <source>
        <dbReference type="ARBA" id="ARBA00011901"/>
    </source>
</evidence>
<keyword evidence="3 7" id="KW-0378">Hydrolase</keyword>
<organism evidence="7 8">
    <name type="scientific">Nocardioides oceani</name>
    <dbReference type="NCBI Taxonomy" id="3058369"/>
    <lineage>
        <taxon>Bacteria</taxon>
        <taxon>Bacillati</taxon>
        <taxon>Actinomycetota</taxon>
        <taxon>Actinomycetes</taxon>
        <taxon>Propionibacteriales</taxon>
        <taxon>Nocardioidaceae</taxon>
        <taxon>Nocardioides</taxon>
    </lineage>
</organism>
<keyword evidence="8" id="KW-1185">Reference proteome</keyword>
<evidence type="ECO:0000256" key="4">
    <source>
        <dbReference type="ARBA" id="ARBA00023316"/>
    </source>
</evidence>
<dbReference type="RefSeq" id="WP_300953008.1">
    <property type="nucleotide sequence ID" value="NZ_JAUHJQ010000005.1"/>
</dbReference>
<dbReference type="EMBL" id="JAUHJQ010000005">
    <property type="protein sequence ID" value="MDN4173906.1"/>
    <property type="molecule type" value="Genomic_DNA"/>
</dbReference>
<dbReference type="GO" id="GO:0008745">
    <property type="term" value="F:N-acetylmuramoyl-L-alanine amidase activity"/>
    <property type="evidence" value="ECO:0007669"/>
    <property type="project" value="UniProtKB-EC"/>
</dbReference>
<evidence type="ECO:0000256" key="1">
    <source>
        <dbReference type="ARBA" id="ARBA00001561"/>
    </source>
</evidence>
<reference evidence="7" key="1">
    <citation type="submission" date="2023-06" db="EMBL/GenBank/DDBJ databases">
        <title>Draft genome sequence of Nocardioides sp. SOB77.</title>
        <authorList>
            <person name="Zhang G."/>
        </authorList>
    </citation>
    <scope>NUCLEOTIDE SEQUENCE</scope>
    <source>
        <strain evidence="7">SOB77</strain>
    </source>
</reference>
<dbReference type="EC" id="3.5.1.28" evidence="2"/>